<organism evidence="1 2">
    <name type="scientific">Variovorax guangxiensis</name>
    <dbReference type="NCBI Taxonomy" id="1775474"/>
    <lineage>
        <taxon>Bacteria</taxon>
        <taxon>Pseudomonadati</taxon>
        <taxon>Pseudomonadota</taxon>
        <taxon>Betaproteobacteria</taxon>
        <taxon>Burkholderiales</taxon>
        <taxon>Comamonadaceae</taxon>
        <taxon>Variovorax</taxon>
    </lineage>
</organism>
<dbReference type="EMBL" id="JACIFZ010000010">
    <property type="protein sequence ID" value="MBB4225010.1"/>
    <property type="molecule type" value="Genomic_DNA"/>
</dbReference>
<sequence length="225" mass="26010">MNREAFSAHWLTELDYRVTENRSKSSAILEKGQFRVGAKWRTTGRLPGQGEVTFRPKLDSSRANGVVIKHKFDAAIDWAGLFERLVEAMQPAYAMLHVFSEGDSRQAELDQVEAFDRPFAGEDYFTKWKTSLGTWRKPDSWQLEERRRYRFLPDLSWSNFLGPEFDGQYNHAELSSRAESVRPSGRGILVQVTSALGDVVDRHEWFREKRNLVRGAFAPGFFRTE</sequence>
<dbReference type="Proteomes" id="UP000524450">
    <property type="component" value="Unassembled WGS sequence"/>
</dbReference>
<evidence type="ECO:0000313" key="1">
    <source>
        <dbReference type="EMBL" id="MBB4225010.1"/>
    </source>
</evidence>
<protein>
    <submittedName>
        <fullName evidence="1">Uncharacterized protein</fullName>
    </submittedName>
</protein>
<proteinExistence type="predicted"/>
<dbReference type="RefSeq" id="WP_184641871.1">
    <property type="nucleotide sequence ID" value="NZ_JACIFZ010000010.1"/>
</dbReference>
<reference evidence="1 2" key="1">
    <citation type="submission" date="2020-08" db="EMBL/GenBank/DDBJ databases">
        <title>Genomic Encyclopedia of Type Strains, Phase IV (KMG-V): Genome sequencing to study the core and pangenomes of soil and plant-associated prokaryotes.</title>
        <authorList>
            <person name="Whitman W."/>
        </authorList>
    </citation>
    <scope>NUCLEOTIDE SEQUENCE [LARGE SCALE GENOMIC DNA]</scope>
    <source>
        <strain evidence="1 2">34/80</strain>
    </source>
</reference>
<name>A0A840FZW4_9BURK</name>
<gene>
    <name evidence="1" type="ORF">GGD71_005819</name>
</gene>
<comment type="caution">
    <text evidence="1">The sequence shown here is derived from an EMBL/GenBank/DDBJ whole genome shotgun (WGS) entry which is preliminary data.</text>
</comment>
<evidence type="ECO:0000313" key="2">
    <source>
        <dbReference type="Proteomes" id="UP000524450"/>
    </source>
</evidence>
<dbReference type="AlphaFoldDB" id="A0A840FZW4"/>
<accession>A0A840FZW4</accession>